<evidence type="ECO:0008006" key="4">
    <source>
        <dbReference type="Google" id="ProtNLM"/>
    </source>
</evidence>
<reference evidence="3" key="1">
    <citation type="submission" date="2024-04" db="EMBL/GenBank/DDBJ databases">
        <title>Phylogenomic analyses of a clade within the roseobacter group suggest taxonomic reassignments of species of the genera Aestuariivita, Citreicella, Loktanella, Nautella, Pelagibaca, Ruegeria, Thalassobius, Thiobacimonas and Tropicibacter, and the proposal o.</title>
        <authorList>
            <person name="Jeon C.O."/>
        </authorList>
    </citation>
    <scope>NUCLEOTIDE SEQUENCE [LARGE SCALE GENOMIC DNA]</scope>
    <source>
        <strain evidence="3">BS5-3</strain>
    </source>
</reference>
<organism evidence="2 3">
    <name type="scientific">Yoonia phaeophyticola</name>
    <dbReference type="NCBI Taxonomy" id="3137369"/>
    <lineage>
        <taxon>Bacteria</taxon>
        <taxon>Pseudomonadati</taxon>
        <taxon>Pseudomonadota</taxon>
        <taxon>Alphaproteobacteria</taxon>
        <taxon>Rhodobacterales</taxon>
        <taxon>Paracoccaceae</taxon>
        <taxon>Yoonia</taxon>
    </lineage>
</organism>
<accession>A0ABZ2V0E7</accession>
<dbReference type="RefSeq" id="WP_373636612.1">
    <property type="nucleotide sequence ID" value="NZ_CP150951.2"/>
</dbReference>
<feature type="compositionally biased region" description="Low complexity" evidence="1">
    <location>
        <begin position="744"/>
        <end position="756"/>
    </location>
</feature>
<keyword evidence="3" id="KW-1185">Reference proteome</keyword>
<sequence length="1286" mass="139604">MAHFWSDIRVTPGSQDGARLPASLRGANPFLRPDHLADTLDTLAQNAPSPWDRMLQGEPLIVLAQIMAFRLDDESWRFDLAQDAGPTASAKVIIALAAKVDDWLTRIRRQWPDTFTDALVALDQQMDLSNRARELATATPPRLIGVIDRKGFGQGAARSSLENARAAVSASSAAHRQMMHAIASLKPAASVAFDKRLQSGDIDPAIGLIIAELSAASAVDARLNQFTTRHTDFYYGDVIGQARRGAVPERALLHLPSGGTSRLLAKGTGLIARRADGTKLRFRTETDVPVTPARVIATAGLTYDTDPQVSLYSTLGGITGIRTSYEPAAAQPLNRSVFVAPSEAEVRIGLDIASDMFLLAEGDRVVEVHLQMQRATDLPAASHDAAFDPGDTPDPDIALELRADPALIRALGFPDLGEGVAAITQMVHAEACKRQCKPSMSLIYEVIAGYILKPAPLRLLLGRIVTLGLMEGTPWPTGDYWKILERAITAFASELTGQHQHTRDEGNVVEAFAQENGTFIYSPADMFEKLLGDAFDIRMTTPEGMISAKIAQILPIESGDAGLTLRLAFSADMPPIAPPADAAGAAPSLQLRWNQQARICPVSFLERYSIEQIGIDVAAQGLRNLTGFSDDGPVATGQSFMPFGIRPTEGASFVLGSTEMACKPVTDISLNMTWADLPRSVGGFASHYAHYPSETVIPDPQVRLDYLSADGWKPVSTEKRPLIATRSYDKTLDPHWSAEGPVLGSSQAASGKAQSQRPRTRAQIKAGAVRMTMTGCGDFGQAQYPLALVKAMRPRPLYRGEPPVPAAPYVPKLDNITLGYRASTIISLAAPDTARPRDKVTQVTPFGSRECYPRLIRRDLGIFPPRLGLGTLYIQLAGAGALRQLGILFDIADSGHLRLVPDQVPLDWHYLTAEGWVTLPSTAISSDTTDGLLRSGVVTLDLPDNAETPDGEMPGGGVWLAISARWPGFKTHPTLARVRTNGVWAVCNQTETAQADGPRDWRFEIAQPGMSTPVEANRRAPPRAPETRPHYLARISERLRHRQRAVTPHDIERMVLEAFPDIWRVKCLPHLSRTGPAARPGHVTVVVLRHPAEPGADLQTIAQERLFDVGSLEKIRAFLQRHGAPQATYEVVNPSFDRIQVRAAVRFAPFLDDGAAARRLQVNIAKALSVWTAAAEISRFGWELNVRMLKALISDAADVRHVTDFSVLHFVADDLGNYSLADTAQSDGRGKMGTIIRPSRPWALPLSTMDHAITVSEDSQLVAPSQSGIGRLRIGDMLIVGQESRP</sequence>
<evidence type="ECO:0000256" key="1">
    <source>
        <dbReference type="SAM" id="MobiDB-lite"/>
    </source>
</evidence>
<name>A0ABZ2V0E7_9RHOB</name>
<evidence type="ECO:0000313" key="3">
    <source>
        <dbReference type="Proteomes" id="UP001440612"/>
    </source>
</evidence>
<feature type="region of interest" description="Disordered" evidence="1">
    <location>
        <begin position="739"/>
        <end position="761"/>
    </location>
</feature>
<gene>
    <name evidence="2" type="ORF">AABB29_13665</name>
</gene>
<dbReference type="EMBL" id="CP150951">
    <property type="protein sequence ID" value="WZC47928.2"/>
    <property type="molecule type" value="Genomic_DNA"/>
</dbReference>
<dbReference type="Proteomes" id="UP001440612">
    <property type="component" value="Chromosome"/>
</dbReference>
<protein>
    <recommendedName>
        <fullName evidence="4">Baseplate protein J-like domain-containing protein</fullName>
    </recommendedName>
</protein>
<proteinExistence type="predicted"/>
<evidence type="ECO:0000313" key="2">
    <source>
        <dbReference type="EMBL" id="WZC47928.2"/>
    </source>
</evidence>